<evidence type="ECO:0000313" key="1">
    <source>
        <dbReference type="EMBL" id="MLU12618.1"/>
    </source>
</evidence>
<accession>A0A403M1T5</accession>
<name>A0A403M1T5_SHIDY</name>
<reference evidence="1" key="1">
    <citation type="submission" date="2018-07" db="EMBL/GenBank/DDBJ databases">
        <authorList>
            <person name="Ashton P.M."/>
            <person name="Dallman T."/>
            <person name="Nair S."/>
            <person name="De Pinna E."/>
            <person name="Peters T."/>
            <person name="Grant K."/>
        </authorList>
    </citation>
    <scope>NUCLEOTIDE SEQUENCE [LARGE SCALE GENOMIC DNA]</scope>
    <source>
        <strain evidence="1">561031</strain>
    </source>
</reference>
<protein>
    <submittedName>
        <fullName evidence="1">Tail fiber assembly protein</fullName>
    </submittedName>
</protein>
<gene>
    <name evidence="1" type="ORF">DRW31_09525</name>
</gene>
<dbReference type="EMBL" id="RVGV01000020">
    <property type="protein sequence ID" value="MLU12618.1"/>
    <property type="molecule type" value="Genomic_DNA"/>
</dbReference>
<organism evidence="1">
    <name type="scientific">Shigella dysenteriae</name>
    <dbReference type="NCBI Taxonomy" id="622"/>
    <lineage>
        <taxon>Bacteria</taxon>
        <taxon>Pseudomonadati</taxon>
        <taxon>Pseudomonadota</taxon>
        <taxon>Gammaproteobacteria</taxon>
        <taxon>Enterobacterales</taxon>
        <taxon>Enterobacteriaceae</taxon>
        <taxon>Shigella</taxon>
    </lineage>
</organism>
<dbReference type="AlphaFoldDB" id="A0A403M1T5"/>
<sequence length="124" mass="13983">MPDWRPSRTSIRNVPIPPITESRSAIATGANSCVSSTSSLLRCQEVMVCKVTSQPVMQRQQAEKEKQSLLQLVRDKTQLWDSQLRLGIISVQGKQKLTEWILYAQKVESTDTSILPVTFPEKPE</sequence>
<dbReference type="Proteomes" id="UP000839527">
    <property type="component" value="Unassembled WGS sequence"/>
</dbReference>
<proteinExistence type="predicted"/>
<dbReference type="Pfam" id="PF02413">
    <property type="entry name" value="Caudo_TAP"/>
    <property type="match status" value="1"/>
</dbReference>
<dbReference type="InterPro" id="IPR003458">
    <property type="entry name" value="Phage_T4_Gp38_tail_assem"/>
</dbReference>
<comment type="caution">
    <text evidence="1">The sequence shown here is derived from an EMBL/GenBank/DDBJ whole genome shotgun (WGS) entry which is preliminary data.</text>
</comment>